<accession>A0A5N1IBQ7</accession>
<dbReference type="SUPFAM" id="SSF63411">
    <property type="entry name" value="LuxS/MPP-like metallohydrolase"/>
    <property type="match status" value="2"/>
</dbReference>
<comment type="caution">
    <text evidence="2">The sequence shown here is derived from an EMBL/GenBank/DDBJ whole genome shotgun (WGS) entry which is preliminary data.</text>
</comment>
<dbReference type="GO" id="GO:0046872">
    <property type="term" value="F:metal ion binding"/>
    <property type="evidence" value="ECO:0007669"/>
    <property type="project" value="InterPro"/>
</dbReference>
<dbReference type="OrthoDB" id="2305590at2"/>
<dbReference type="Proteomes" id="UP000327236">
    <property type="component" value="Unassembled WGS sequence"/>
</dbReference>
<organism evidence="2 3">
    <name type="scientific">Lactobacillus jensenii</name>
    <dbReference type="NCBI Taxonomy" id="109790"/>
    <lineage>
        <taxon>Bacteria</taxon>
        <taxon>Bacillati</taxon>
        <taxon>Bacillota</taxon>
        <taxon>Bacilli</taxon>
        <taxon>Lactobacillales</taxon>
        <taxon>Lactobacillaceae</taxon>
        <taxon>Lactobacillus</taxon>
    </lineage>
</organism>
<protein>
    <submittedName>
        <fullName evidence="2">Insulinase family protein</fullName>
    </submittedName>
</protein>
<feature type="domain" description="Peptidase M16 C-terminal" evidence="1">
    <location>
        <begin position="201"/>
        <end position="344"/>
    </location>
</feature>
<dbReference type="Gene3D" id="3.30.830.10">
    <property type="entry name" value="Metalloenzyme, LuxS/M16 peptidase-like"/>
    <property type="match status" value="2"/>
</dbReference>
<proteinExistence type="predicted"/>
<sequence length="405" mass="46307">MIMDNNFFITENENLTKANIGFFLKMPLTGHNLAMASLLAKMQINSSQYFNTINKQARALTDLYNMTFDVAPQLYGRELILMYRLSYVEPLEVMDPEYSYEKIIETFSRIVRCPNLNSKVIKLVQNQLFNEYQELMASPTSYAWEHFFKKWYHDQPDFAHGIMGPINEILEADKEGLDAYTEALTTCPAAMIGYAKNSKYVVKILKEAFSDYDFNAKFASSNLVIEALPDPFTDEEKRGFAQAQMLLGFGYNGQLNKKERLAGKFLARYLAGDDSSVLFRKIREQLGAAYAVDADNYVNNSLLLVSAGVNHDKLDQASQIAQEEIEKVKAGDIDEAIFKKVKKAIYNEHQYGLDRAGYRIMLQLRALLIPEYSFLDLGKSIRKIQVTDLIKLANKLTLNESFYIK</sequence>
<reference evidence="2 3" key="1">
    <citation type="submission" date="2019-09" db="EMBL/GenBank/DDBJ databases">
        <title>Draft genome sequence assemblies of isolates from the urinary tract.</title>
        <authorList>
            <person name="Mores C.R."/>
            <person name="Putonti C."/>
            <person name="Wolfe A.J."/>
        </authorList>
    </citation>
    <scope>NUCLEOTIDE SEQUENCE [LARGE SCALE GENOMIC DNA]</scope>
    <source>
        <strain evidence="2 3">UMB246</strain>
    </source>
</reference>
<dbReference type="EMBL" id="VYWW01000016">
    <property type="protein sequence ID" value="KAA9322778.1"/>
    <property type="molecule type" value="Genomic_DNA"/>
</dbReference>
<gene>
    <name evidence="2" type="ORF">F6H94_04605</name>
</gene>
<name>A0A5N1IBQ7_LACJE</name>
<dbReference type="AlphaFoldDB" id="A0A5N1IBQ7"/>
<evidence type="ECO:0000313" key="2">
    <source>
        <dbReference type="EMBL" id="KAA9322778.1"/>
    </source>
</evidence>
<evidence type="ECO:0000313" key="3">
    <source>
        <dbReference type="Proteomes" id="UP000327236"/>
    </source>
</evidence>
<evidence type="ECO:0000259" key="1">
    <source>
        <dbReference type="Pfam" id="PF05193"/>
    </source>
</evidence>
<dbReference type="InterPro" id="IPR011249">
    <property type="entry name" value="Metalloenz_LuxS/M16"/>
</dbReference>
<dbReference type="InterPro" id="IPR007863">
    <property type="entry name" value="Peptidase_M16_C"/>
</dbReference>
<dbReference type="Pfam" id="PF05193">
    <property type="entry name" value="Peptidase_M16_C"/>
    <property type="match status" value="1"/>
</dbReference>